<evidence type="ECO:0000313" key="4">
    <source>
        <dbReference type="Proteomes" id="UP000190626"/>
    </source>
</evidence>
<proteinExistence type="predicted"/>
<dbReference type="InterPro" id="IPR051465">
    <property type="entry name" value="Cell_Envelope_Struct_Comp"/>
</dbReference>
<dbReference type="InterPro" id="IPR001119">
    <property type="entry name" value="SLH_dom"/>
</dbReference>
<sequence length="802" mass="81363">MIARQITRKVLSIVLMMCLMFTSIGVVNGQTIYSDIEGHWAEKQLRSWISQDLIKGYTDGSLKPNNEITRGEFMVLVNRLFQFNTTTSISFIDLIESNWEYVDVQKAVKVGYIQGYEDQTIRSSELLSRQEAAVIIAHLLNLANDENAANVFKDALTMAFWSKGAIGAIVSKNIIAGYEDYTFKPQANITRAEAVVMLDNAKTLMAEKTPTDIKVTPEPKPIPVPVPVSTSDQSGNGNDGHESSSPSHPITTGVIGTASTTTAGAITTMGVAQVATLPISLGATAAGTIHVTFTDGTTPVAVYVSLAGTESAANVAAKIVSAFGTMITGWNVTVSGANVLFTANAPAANNTNVSVHIESVGIGVGTPSSTITTPGTAALTGIAQVATLAISNGATAAGWIVAKFNDGTRPPVSVDVSIAGTETAADVAMGIAAAFGTSLNGWNVTANGTNVHFTAQTPAINNTSVAISVLEASGVGAPNSTITTPGNLGTNTAQVVTLTLPGSEASGGPIGVKFTDGVTSVSVNVLMLDFPETGTQLAVKIAAAFGNSIPGWNVSTDSTRVLFTANFPAANNTKAAARLSGAATGIGMPDSTITTAGSVSTGGIAQVATLAIANGTTAAGTIMAKFTDGTTSVSANVYTAGMDSASAVAAGIAAAFSTSITGWNVTANGTNVHFTAQIPATNNMDVAATVEEVLTGVGTPSSAITTAGVETTAGVAQVATLIISKGATAAGTLRVTFTDGITPVSVDISLTGTETATSVATKIAQIFGTSITGWNVAASDANVLFTANAPAANNTNVSVTIQ</sequence>
<dbReference type="AlphaFoldDB" id="A0A1V4HHQ7"/>
<dbReference type="RefSeq" id="WP_158082183.1">
    <property type="nucleotide sequence ID" value="NZ_MBTG01000021.1"/>
</dbReference>
<accession>A0A1V4HHQ7</accession>
<dbReference type="OrthoDB" id="185675at2"/>
<reference evidence="4" key="1">
    <citation type="submission" date="2016-07" db="EMBL/GenBank/DDBJ databases">
        <authorList>
            <person name="Florea S."/>
            <person name="Webb J.S."/>
            <person name="Jaromczyk J."/>
            <person name="Schardl C.L."/>
        </authorList>
    </citation>
    <scope>NUCLEOTIDE SEQUENCE [LARGE SCALE GENOMIC DNA]</scope>
    <source>
        <strain evidence="4">CY1</strain>
    </source>
</reference>
<dbReference type="PANTHER" id="PTHR43308">
    <property type="entry name" value="OUTER MEMBRANE PROTEIN ALPHA-RELATED"/>
    <property type="match status" value="1"/>
</dbReference>
<evidence type="ECO:0000259" key="2">
    <source>
        <dbReference type="PROSITE" id="PS51272"/>
    </source>
</evidence>
<gene>
    <name evidence="3" type="ORF">BC351_30965</name>
</gene>
<keyword evidence="4" id="KW-1185">Reference proteome</keyword>
<organism evidence="3 4">
    <name type="scientific">Paenibacillus ferrarius</name>
    <dbReference type="NCBI Taxonomy" id="1469647"/>
    <lineage>
        <taxon>Bacteria</taxon>
        <taxon>Bacillati</taxon>
        <taxon>Bacillota</taxon>
        <taxon>Bacilli</taxon>
        <taxon>Bacillales</taxon>
        <taxon>Paenibacillaceae</taxon>
        <taxon>Paenibacillus</taxon>
    </lineage>
</organism>
<dbReference type="PROSITE" id="PS51272">
    <property type="entry name" value="SLH"/>
    <property type="match status" value="3"/>
</dbReference>
<evidence type="ECO:0000256" key="1">
    <source>
        <dbReference type="SAM" id="MobiDB-lite"/>
    </source>
</evidence>
<comment type="caution">
    <text evidence="3">The sequence shown here is derived from an EMBL/GenBank/DDBJ whole genome shotgun (WGS) entry which is preliminary data.</text>
</comment>
<feature type="region of interest" description="Disordered" evidence="1">
    <location>
        <begin position="213"/>
        <end position="253"/>
    </location>
</feature>
<feature type="domain" description="SLH" evidence="2">
    <location>
        <begin position="149"/>
        <end position="212"/>
    </location>
</feature>
<evidence type="ECO:0000313" key="3">
    <source>
        <dbReference type="EMBL" id="OPH54642.1"/>
    </source>
</evidence>
<dbReference type="EMBL" id="MBTG01000021">
    <property type="protein sequence ID" value="OPH54642.1"/>
    <property type="molecule type" value="Genomic_DNA"/>
</dbReference>
<name>A0A1V4HHQ7_9BACL</name>
<dbReference type="Proteomes" id="UP000190626">
    <property type="component" value="Unassembled WGS sequence"/>
</dbReference>
<dbReference type="Pfam" id="PF00395">
    <property type="entry name" value="SLH"/>
    <property type="match status" value="3"/>
</dbReference>
<dbReference type="PANTHER" id="PTHR43308:SF5">
    <property type="entry name" value="S-LAYER PROTEIN _ PEPTIDOGLYCAN ENDO-BETA-N-ACETYLGLUCOSAMINIDASE"/>
    <property type="match status" value="1"/>
</dbReference>
<feature type="domain" description="SLH" evidence="2">
    <location>
        <begin position="28"/>
        <end position="91"/>
    </location>
</feature>
<feature type="domain" description="SLH" evidence="2">
    <location>
        <begin position="92"/>
        <end position="148"/>
    </location>
</feature>
<dbReference type="STRING" id="1469647.BC351_30965"/>
<dbReference type="Gene3D" id="2.60.40.4390">
    <property type="match status" value="5"/>
</dbReference>
<protein>
    <recommendedName>
        <fullName evidence="2">SLH domain-containing protein</fullName>
    </recommendedName>
</protein>